<dbReference type="InterPro" id="IPR011483">
    <property type="entry name" value="Sde182_NH-like"/>
</dbReference>
<dbReference type="InterPro" id="IPR048527">
    <property type="entry name" value="Sde182_C"/>
</dbReference>
<name>A0A5N6TEM0_ASPAV</name>
<evidence type="ECO:0000313" key="4">
    <source>
        <dbReference type="EMBL" id="KAE8144746.1"/>
    </source>
</evidence>
<dbReference type="Pfam" id="PF21027">
    <property type="entry name" value="Sde0182_C"/>
    <property type="match status" value="1"/>
</dbReference>
<dbReference type="EMBL" id="ML742444">
    <property type="protein sequence ID" value="KAE8144746.1"/>
    <property type="molecule type" value="Genomic_DNA"/>
</dbReference>
<evidence type="ECO:0000259" key="3">
    <source>
        <dbReference type="Pfam" id="PF21027"/>
    </source>
</evidence>
<feature type="chain" id="PRO_5024929329" description="DUF1593-domain-containing protein" evidence="1">
    <location>
        <begin position="19"/>
        <end position="480"/>
    </location>
</feature>
<dbReference type="Gene3D" id="3.90.245.10">
    <property type="entry name" value="Ribonucleoside hydrolase-like"/>
    <property type="match status" value="1"/>
</dbReference>
<accession>A0A5N6TEM0</accession>
<feature type="domain" description="Cellulose-binding Sde182 nucleoside hydrolase-like" evidence="2">
    <location>
        <begin position="29"/>
        <end position="298"/>
    </location>
</feature>
<dbReference type="InterPro" id="IPR013783">
    <property type="entry name" value="Ig-like_fold"/>
</dbReference>
<dbReference type="AlphaFoldDB" id="A0A5N6TEM0"/>
<dbReference type="Pfam" id="PF07632">
    <property type="entry name" value="Sde182_NH-like"/>
    <property type="match status" value="1"/>
</dbReference>
<dbReference type="InterPro" id="IPR036452">
    <property type="entry name" value="Ribo_hydro-like"/>
</dbReference>
<reference evidence="4 5" key="1">
    <citation type="submission" date="2019-04" db="EMBL/GenBank/DDBJ databases">
        <title>Friends and foes A comparative genomics study of 23 Aspergillus species from section Flavi.</title>
        <authorList>
            <consortium name="DOE Joint Genome Institute"/>
            <person name="Kjaerbolling I."/>
            <person name="Vesth T."/>
            <person name="Frisvad J.C."/>
            <person name="Nybo J.L."/>
            <person name="Theobald S."/>
            <person name="Kildgaard S."/>
            <person name="Isbrandt T."/>
            <person name="Kuo A."/>
            <person name="Sato A."/>
            <person name="Lyhne E.K."/>
            <person name="Kogle M.E."/>
            <person name="Wiebenga A."/>
            <person name="Kun R.S."/>
            <person name="Lubbers R.J."/>
            <person name="Makela M.R."/>
            <person name="Barry K."/>
            <person name="Chovatia M."/>
            <person name="Clum A."/>
            <person name="Daum C."/>
            <person name="Haridas S."/>
            <person name="He G."/>
            <person name="LaButti K."/>
            <person name="Lipzen A."/>
            <person name="Mondo S."/>
            <person name="Riley R."/>
            <person name="Salamov A."/>
            <person name="Simmons B.A."/>
            <person name="Magnuson J.K."/>
            <person name="Henrissat B."/>
            <person name="Mortensen U.H."/>
            <person name="Larsen T.O."/>
            <person name="Devries R.P."/>
            <person name="Grigoriev I.V."/>
            <person name="Machida M."/>
            <person name="Baker S.E."/>
            <person name="Andersen M.R."/>
        </authorList>
    </citation>
    <scope>NUCLEOTIDE SEQUENCE [LARGE SCALE GENOMIC DNA]</scope>
    <source>
        <strain evidence="4 5">IBT 18842</strain>
    </source>
</reference>
<dbReference type="Gene3D" id="2.60.40.10">
    <property type="entry name" value="Immunoglobulins"/>
    <property type="match status" value="1"/>
</dbReference>
<protein>
    <recommendedName>
        <fullName evidence="6">DUF1593-domain-containing protein</fullName>
    </recommendedName>
</protein>
<gene>
    <name evidence="4" type="ORF">BDV25DRAFT_134399</name>
</gene>
<dbReference type="Proteomes" id="UP000325780">
    <property type="component" value="Unassembled WGS sequence"/>
</dbReference>
<feature type="domain" description="Cellulose-binding Sde182 C-terminal" evidence="3">
    <location>
        <begin position="387"/>
        <end position="477"/>
    </location>
</feature>
<evidence type="ECO:0008006" key="6">
    <source>
        <dbReference type="Google" id="ProtNLM"/>
    </source>
</evidence>
<evidence type="ECO:0000259" key="2">
    <source>
        <dbReference type="Pfam" id="PF07632"/>
    </source>
</evidence>
<dbReference type="SUPFAM" id="SSF53590">
    <property type="entry name" value="Nucleoside hydrolase"/>
    <property type="match status" value="1"/>
</dbReference>
<proteinExistence type="predicted"/>
<feature type="signal peptide" evidence="1">
    <location>
        <begin position="1"/>
        <end position="18"/>
    </location>
</feature>
<dbReference type="OrthoDB" id="3592035at2759"/>
<evidence type="ECO:0000256" key="1">
    <source>
        <dbReference type="SAM" id="SignalP"/>
    </source>
</evidence>
<dbReference type="GO" id="GO:0016799">
    <property type="term" value="F:hydrolase activity, hydrolyzing N-glycosyl compounds"/>
    <property type="evidence" value="ECO:0007669"/>
    <property type="project" value="InterPro"/>
</dbReference>
<organism evidence="4 5">
    <name type="scientific">Aspergillus avenaceus</name>
    <dbReference type="NCBI Taxonomy" id="36643"/>
    <lineage>
        <taxon>Eukaryota</taxon>
        <taxon>Fungi</taxon>
        <taxon>Dikarya</taxon>
        <taxon>Ascomycota</taxon>
        <taxon>Pezizomycotina</taxon>
        <taxon>Eurotiomycetes</taxon>
        <taxon>Eurotiomycetidae</taxon>
        <taxon>Eurotiales</taxon>
        <taxon>Aspergillaceae</taxon>
        <taxon>Aspergillus</taxon>
        <taxon>Aspergillus subgen. Circumdati</taxon>
    </lineage>
</organism>
<evidence type="ECO:0000313" key="5">
    <source>
        <dbReference type="Proteomes" id="UP000325780"/>
    </source>
</evidence>
<sequence length="480" mass="53493">MAYLHFLLFCTLLTCISGLTLNSFPTKPRVFILSDISNEPDDAESLVRYLTYSNQFRTEGIVATTSTWLKNETHPEDMLKIVNAYAEVVDNLNRHAPADAPYPSAEYIRSIVKTGPAVYGMAALTQNTTLSTGTSLLLERITANSSDPLWVLAWGGTNVLAQALQTIQRDYPPAKAAELRSRLRIYTISDQDDTGAWLRQQYPDLFYIASVHGWNQYSVSTWVSISGDRYYDFDGSGPNTTIVSNEWIEKNIQIGPLGAEYPDFLYIEEGDTPCFLYLIQNGLGVPERPDYGSWGGRYTLVNPSPRLNFNHYADAADEVTGADGKVYRSNRATIWRWREAYQNDFAARMQWTISSNVGDANHHPLVSVNGSQGLEPVDVKGTPGSSVVLDASGSSDPDGDELTFKWYHYAEPSGIDHGPHLNVTAFGSRGQYAKLPVPVINKTCDITEHCDLFHFVLEVTDSGTPPLTTYRRVLLHVEKH</sequence>
<keyword evidence="5" id="KW-1185">Reference proteome</keyword>
<keyword evidence="1" id="KW-0732">Signal</keyword>